<reference evidence="2" key="1">
    <citation type="submission" date="2021-06" db="EMBL/GenBank/DDBJ databases">
        <authorList>
            <person name="Kallberg Y."/>
            <person name="Tangrot J."/>
            <person name="Rosling A."/>
        </authorList>
    </citation>
    <scope>NUCLEOTIDE SEQUENCE</scope>
    <source>
        <strain evidence="2">MT106</strain>
    </source>
</reference>
<gene>
    <name evidence="2" type="ORF">AGERDE_LOCUS3322</name>
</gene>
<dbReference type="EMBL" id="CAJVPL010000320">
    <property type="protein sequence ID" value="CAG8482738.1"/>
    <property type="molecule type" value="Genomic_DNA"/>
</dbReference>
<sequence>MTTTTTIMLLDHIHSIKGYCYDLPVEFASKGMQLPVTIFTALAILCYGCFLMYSLINDAPVLVTVTTIQSYIKTPSKKKVKAAFEFDVNCTFLNPDPICTDYISNLTDLTESTYWFKFNASEIAAFSQDEIEDNTDETKNINLDRISAIEFTFEKSDSSQLNYRSYIKATLWDSGNDDEDSVSLGTLSQTTANNRYFLSPFQNNFINFRRYKNESLVHSIRNVLGVPPSELFEAYYIDTTFQTANIAGNQTHYLLLTIRLLTYEGLAIVSELGGAYAPFMSAFLYTFGLYLCYKKPITPKKFIERFNDNVDENQDDPSLTTDTLDTRLKRVEKLLSEYNFNV</sequence>
<dbReference type="AlphaFoldDB" id="A0A9N8Z9D3"/>
<keyword evidence="1" id="KW-0472">Membrane</keyword>
<keyword evidence="1" id="KW-0812">Transmembrane</keyword>
<name>A0A9N8Z9D3_9GLOM</name>
<feature type="transmembrane region" description="Helical" evidence="1">
    <location>
        <begin position="36"/>
        <end position="56"/>
    </location>
</feature>
<proteinExistence type="predicted"/>
<evidence type="ECO:0000256" key="1">
    <source>
        <dbReference type="SAM" id="Phobius"/>
    </source>
</evidence>
<accession>A0A9N8Z9D3</accession>
<evidence type="ECO:0000313" key="3">
    <source>
        <dbReference type="Proteomes" id="UP000789831"/>
    </source>
</evidence>
<dbReference type="Proteomes" id="UP000789831">
    <property type="component" value="Unassembled WGS sequence"/>
</dbReference>
<organism evidence="2 3">
    <name type="scientific">Ambispora gerdemannii</name>
    <dbReference type="NCBI Taxonomy" id="144530"/>
    <lineage>
        <taxon>Eukaryota</taxon>
        <taxon>Fungi</taxon>
        <taxon>Fungi incertae sedis</taxon>
        <taxon>Mucoromycota</taxon>
        <taxon>Glomeromycotina</taxon>
        <taxon>Glomeromycetes</taxon>
        <taxon>Archaeosporales</taxon>
        <taxon>Ambisporaceae</taxon>
        <taxon>Ambispora</taxon>
    </lineage>
</organism>
<keyword evidence="3" id="KW-1185">Reference proteome</keyword>
<comment type="caution">
    <text evidence="2">The sequence shown here is derived from an EMBL/GenBank/DDBJ whole genome shotgun (WGS) entry which is preliminary data.</text>
</comment>
<evidence type="ECO:0000313" key="2">
    <source>
        <dbReference type="EMBL" id="CAG8482738.1"/>
    </source>
</evidence>
<protein>
    <submittedName>
        <fullName evidence="2">11293_t:CDS:1</fullName>
    </submittedName>
</protein>
<dbReference type="OrthoDB" id="10586532at2759"/>
<keyword evidence="1" id="KW-1133">Transmembrane helix</keyword>